<feature type="compositionally biased region" description="Polar residues" evidence="1">
    <location>
        <begin position="89"/>
        <end position="107"/>
    </location>
</feature>
<dbReference type="RefSeq" id="WP_099148756.1">
    <property type="nucleotide sequence ID" value="NZ_PDUD01000004.1"/>
</dbReference>
<dbReference type="OrthoDB" id="1523584at2"/>
<evidence type="ECO:0000256" key="1">
    <source>
        <dbReference type="SAM" id="MobiDB-lite"/>
    </source>
</evidence>
<dbReference type="Proteomes" id="UP000223913">
    <property type="component" value="Unassembled WGS sequence"/>
</dbReference>
<dbReference type="AlphaFoldDB" id="A0A2D0NHW2"/>
<sequence>MDELKEIFRQSIRTDREFPVREGGWNKLEQALDNQQKRQLLLIWRKISIILLVFLAVGCFLYFFADNRQDQPIAEKRTPEQERIVAETNSALESDQSPESQITSASIVSEKRRTAKPEKESVLPIESPTAAPKLSRVKSPTGQDQAINEVKDKVRDAVSDEKEQLPTVQETGPVFAKAENIKTSNFSASKDSSIPAGEYVLQALPARFKVTEKITGASIKSTGGSEATAILFTSILPDLPQPYIREQAAPRWSLSLNFGSLLRSKIRKIEYYNTIAGNPDLGRVYSFPNGDTLQLFFGGQYSEKTVETSYKYLRMNIHRKFSSGLGAKLGLIYSWQNYGNAGMDGLVNQIPNVFYYTEKGLIQHLIADFGVDYTFFRDTKWQPTIGLNTFVAFGNHIQSEYYAYFPEQSYQNLERKVDVRSLSAALGFYLESALQYRISEQISIEGHLLITELFREHNAGPSLGLGLGIRHSW</sequence>
<feature type="compositionally biased region" description="Basic and acidic residues" evidence="1">
    <location>
        <begin position="109"/>
        <end position="121"/>
    </location>
</feature>
<organism evidence="3 4">
    <name type="scientific">Flavilitoribacter nigricans (strain ATCC 23147 / DSM 23189 / NBRC 102662 / NCIMB 1420 / SS-2)</name>
    <name type="common">Lewinella nigricans</name>
    <dbReference type="NCBI Taxonomy" id="1122177"/>
    <lineage>
        <taxon>Bacteria</taxon>
        <taxon>Pseudomonadati</taxon>
        <taxon>Bacteroidota</taxon>
        <taxon>Saprospiria</taxon>
        <taxon>Saprospirales</taxon>
        <taxon>Lewinellaceae</taxon>
        <taxon>Flavilitoribacter</taxon>
    </lineage>
</organism>
<evidence type="ECO:0000313" key="3">
    <source>
        <dbReference type="EMBL" id="PHN07966.1"/>
    </source>
</evidence>
<feature type="transmembrane region" description="Helical" evidence="2">
    <location>
        <begin position="47"/>
        <end position="65"/>
    </location>
</feature>
<gene>
    <name evidence="3" type="ORF">CRP01_04215</name>
</gene>
<proteinExistence type="predicted"/>
<feature type="region of interest" description="Disordered" evidence="1">
    <location>
        <begin position="89"/>
        <end position="123"/>
    </location>
</feature>
<comment type="caution">
    <text evidence="3">The sequence shown here is derived from an EMBL/GenBank/DDBJ whole genome shotgun (WGS) entry which is preliminary data.</text>
</comment>
<name>A0A2D0NHW2_FLAN2</name>
<dbReference type="EMBL" id="PDUD01000004">
    <property type="protein sequence ID" value="PHN07966.1"/>
    <property type="molecule type" value="Genomic_DNA"/>
</dbReference>
<keyword evidence="4" id="KW-1185">Reference proteome</keyword>
<evidence type="ECO:0000256" key="2">
    <source>
        <dbReference type="SAM" id="Phobius"/>
    </source>
</evidence>
<keyword evidence="2" id="KW-0812">Transmembrane</keyword>
<keyword evidence="2" id="KW-1133">Transmembrane helix</keyword>
<keyword evidence="2" id="KW-0472">Membrane</keyword>
<evidence type="ECO:0000313" key="4">
    <source>
        <dbReference type="Proteomes" id="UP000223913"/>
    </source>
</evidence>
<protein>
    <submittedName>
        <fullName evidence="3">Uncharacterized protein</fullName>
    </submittedName>
</protein>
<reference evidence="3 4" key="1">
    <citation type="submission" date="2017-10" db="EMBL/GenBank/DDBJ databases">
        <title>The draft genome sequence of Lewinella nigricans NBRC 102662.</title>
        <authorList>
            <person name="Wang K."/>
        </authorList>
    </citation>
    <scope>NUCLEOTIDE SEQUENCE [LARGE SCALE GENOMIC DNA]</scope>
    <source>
        <strain evidence="3 4">NBRC 102662</strain>
    </source>
</reference>
<accession>A0A2D0NHW2</accession>